<dbReference type="AlphaFoldDB" id="A0A927MRR0"/>
<dbReference type="Pfam" id="PF10946">
    <property type="entry name" value="DUF2625"/>
    <property type="match status" value="1"/>
</dbReference>
<gene>
    <name evidence="1" type="ORF">HEB94_002509</name>
</gene>
<organism evidence="1 2">
    <name type="scientific">Actinopolymorpha pittospori</name>
    <dbReference type="NCBI Taxonomy" id="648752"/>
    <lineage>
        <taxon>Bacteria</taxon>
        <taxon>Bacillati</taxon>
        <taxon>Actinomycetota</taxon>
        <taxon>Actinomycetes</taxon>
        <taxon>Propionibacteriales</taxon>
        <taxon>Actinopolymorphaceae</taxon>
        <taxon>Actinopolymorpha</taxon>
    </lineage>
</organism>
<dbReference type="EMBL" id="JADBEM010000001">
    <property type="protein sequence ID" value="MBE1605661.1"/>
    <property type="molecule type" value="Genomic_DNA"/>
</dbReference>
<evidence type="ECO:0000313" key="2">
    <source>
        <dbReference type="Proteomes" id="UP000638648"/>
    </source>
</evidence>
<evidence type="ECO:0008006" key="3">
    <source>
        <dbReference type="Google" id="ProtNLM"/>
    </source>
</evidence>
<keyword evidence="2" id="KW-1185">Reference proteome</keyword>
<name>A0A927MRR0_9ACTN</name>
<protein>
    <recommendedName>
        <fullName evidence="3">DUF2625 domain-containing protein</fullName>
    </recommendedName>
</protein>
<dbReference type="RefSeq" id="WP_192749949.1">
    <property type="nucleotide sequence ID" value="NZ_BAABJL010000009.1"/>
</dbReference>
<proteinExistence type="predicted"/>
<evidence type="ECO:0000313" key="1">
    <source>
        <dbReference type="EMBL" id="MBE1605661.1"/>
    </source>
</evidence>
<reference evidence="1" key="1">
    <citation type="submission" date="2020-10" db="EMBL/GenBank/DDBJ databases">
        <title>Sequencing the genomes of 1000 actinobacteria strains.</title>
        <authorList>
            <person name="Klenk H.-P."/>
        </authorList>
    </citation>
    <scope>NUCLEOTIDE SEQUENCE</scope>
    <source>
        <strain evidence="1">DSM 45354</strain>
    </source>
</reference>
<dbReference type="Proteomes" id="UP000638648">
    <property type="component" value="Unassembled WGS sequence"/>
</dbReference>
<comment type="caution">
    <text evidence="1">The sequence shown here is derived from an EMBL/GenBank/DDBJ whole genome shotgun (WGS) entry which is preliminary data.</text>
</comment>
<sequence length="203" mass="21740">MDSAAWDEILAAAQAARYPVEMLAPDADRAESCLANLGITVRSWLGAVITHTGGICVDHGWLRVLGSGGTDLPDVATDADPASRGLVIGFDVLGGQFAWVPAEPGAPPTVHYFAPDTLDWLDLEQGYAAWLHAVLTGSLTQFYDALRWPGWETEVAALGLSEGIHTWPPPSTVQGQDLANASRKAVPMAELIYFHHELAKQLS</sequence>
<dbReference type="InterPro" id="IPR021239">
    <property type="entry name" value="DUF2625"/>
</dbReference>
<accession>A0A927MRR0</accession>